<keyword evidence="12" id="KW-0460">Magnesium</keyword>
<dbReference type="EC" id="2.7.9.2" evidence="5"/>
<dbReference type="HOGENOM" id="CLU_011040_0_0_7"/>
<dbReference type="Pfam" id="PF01326">
    <property type="entry name" value="PPDK_N"/>
    <property type="match status" value="1"/>
</dbReference>
<name>B8DK69_NITV9</name>
<evidence type="ECO:0000256" key="5">
    <source>
        <dbReference type="ARBA" id="ARBA00011996"/>
    </source>
</evidence>
<dbReference type="GO" id="GO:0046872">
    <property type="term" value="F:metal ion binding"/>
    <property type="evidence" value="ECO:0007669"/>
    <property type="project" value="UniProtKB-KW"/>
</dbReference>
<keyword evidence="11" id="KW-0067">ATP-binding</keyword>
<evidence type="ECO:0000256" key="9">
    <source>
        <dbReference type="ARBA" id="ARBA00022741"/>
    </source>
</evidence>
<keyword evidence="10 18" id="KW-0418">Kinase</keyword>
<evidence type="ECO:0000256" key="10">
    <source>
        <dbReference type="ARBA" id="ARBA00022777"/>
    </source>
</evidence>
<dbReference type="STRING" id="883.DvMF_0708"/>
<keyword evidence="9" id="KW-0547">Nucleotide-binding</keyword>
<dbReference type="eggNOG" id="COG3848">
    <property type="taxonomic scope" value="Bacteria"/>
</dbReference>
<evidence type="ECO:0000256" key="1">
    <source>
        <dbReference type="ARBA" id="ARBA00001946"/>
    </source>
</evidence>
<evidence type="ECO:0000313" key="18">
    <source>
        <dbReference type="EMBL" id="ACL07665.1"/>
    </source>
</evidence>
<evidence type="ECO:0000256" key="3">
    <source>
        <dbReference type="ARBA" id="ARBA00004742"/>
    </source>
</evidence>
<proteinExistence type="inferred from homology"/>
<dbReference type="GO" id="GO:0008986">
    <property type="term" value="F:pyruvate, water dikinase activity"/>
    <property type="evidence" value="ECO:0007669"/>
    <property type="project" value="UniProtKB-EC"/>
</dbReference>
<evidence type="ECO:0000256" key="2">
    <source>
        <dbReference type="ARBA" id="ARBA00002988"/>
    </source>
</evidence>
<gene>
    <name evidence="18" type="ordered locus">DvMF_0708</name>
</gene>
<dbReference type="GO" id="GO:0005524">
    <property type="term" value="F:ATP binding"/>
    <property type="evidence" value="ECO:0007669"/>
    <property type="project" value="UniProtKB-KW"/>
</dbReference>
<reference evidence="18" key="1">
    <citation type="submission" date="2008-10" db="EMBL/GenBank/DDBJ databases">
        <title>Complete sequence of Desulfovibrio vulgaris str. 'Miyazaki F'.</title>
        <authorList>
            <person name="Lucas S."/>
            <person name="Copeland A."/>
            <person name="Lapidus A."/>
            <person name="Glavina del Rio T."/>
            <person name="Dalin E."/>
            <person name="Tice H."/>
            <person name="Bruce D."/>
            <person name="Goodwin L."/>
            <person name="Pitluck S."/>
            <person name="Sims D."/>
            <person name="Brettin T."/>
            <person name="Detter J.C."/>
            <person name="Han C."/>
            <person name="Larimer F."/>
            <person name="Land M."/>
            <person name="Hauser L."/>
            <person name="Kyrpides N."/>
            <person name="Mikhailova N."/>
            <person name="Hazen T.C."/>
            <person name="Richardson P."/>
        </authorList>
    </citation>
    <scope>NUCLEOTIDE SEQUENCE</scope>
    <source>
        <strain evidence="18">Miyazaki F</strain>
    </source>
</reference>
<sequence length="923" mass="97315">MLHHLLERWRARRAARQAAALDTLKARYHAFRILLENNGRALECLAGFDGTSGTTRRELVEELVSLTGELVDGLDLLSDGAHPGLFGAYGHIAGRVEQLGADTDPAREGEILCLSLDDLPPEQAGLAGTKAATLARLRGYGLPVPPGFVVTATAVARLLASPGLEAQLRRLLNVAEADPGSLAVTTARIREAILAAPMPAEVEQAVRRAWADLAAGLPPEHGPLLLAARSSGTAEDRAEHSFAGQYATVLGVRTPEALLDALREVAASAFGQRALAYRRHMGLPRGEADMAVLCQAMVPARTAGVLFTRDPARSPGSYQADDERMLVVAVPGLGTLAVDGAAPADVYLPARDPAAVRAGDVETRIARKTLRETLEPDGTLVRRPVPPEDAEAPTLSPPELATLVRLARMVEGVEDGPQDIEWAVHEATGAVHLLQARPLSMAGARPPSAPHQDGMDGAPLLRGACASPGRAVGRVHLAHRPREFAPPNGTAATGHNGTGGAGKSGDTGGDAAPHNDAPAVLVLPHSIPDAATHLDGYAAIMVEAGNPADHLSCVARERAIPMLVGVAGAMNLAEGTGVLVDAGRGAVLEVPDALWDGVLAATRREAARRRTPHDRETPGERELRSLVVPLNLTDAYGPTFNERECRSLHDIVRYVHEKAVLAMFRAGDEVMETAGTLLRRVELGVPFHVLAIDVGGGFRNGAANGGARRNTRGTALQAIPENVASVPFAALCEGLTTPGLAWGPPDGGVPAGLLSRALLDGRGERPVGDFNYALVSRDYCNLNARVEYHFAMLDALCTDNPRENHIRFRFKGGGTGGARRARRIAFMREVLAGAGFFTAAVDDLLTASLAGEPAGVMRQRLVLLGRLLGYTRLLDAAMTDDETPALFARAFLSGRYDTKDARVLRDAAGFNAGHDATVGSGQK</sequence>
<dbReference type="AlphaFoldDB" id="B8DK69"/>
<dbReference type="Gene3D" id="3.50.30.10">
    <property type="entry name" value="Phosphohistidine domain"/>
    <property type="match status" value="1"/>
</dbReference>
<feature type="domain" description="Pyruvate phosphate dikinase AMP/ATP-binding" evidence="17">
    <location>
        <begin position="126"/>
        <end position="448"/>
    </location>
</feature>
<dbReference type="InterPro" id="IPR008279">
    <property type="entry name" value="PEP-util_enz_mobile_dom"/>
</dbReference>
<dbReference type="InterPro" id="IPR036637">
    <property type="entry name" value="Phosphohistidine_dom_sf"/>
</dbReference>
<keyword evidence="18" id="KW-0670">Pyruvate</keyword>
<dbReference type="EMBL" id="CP001197">
    <property type="protein sequence ID" value="ACL07665.1"/>
    <property type="molecule type" value="Genomic_DNA"/>
</dbReference>
<dbReference type="Gene3D" id="3.30.470.20">
    <property type="entry name" value="ATP-grasp fold, B domain"/>
    <property type="match status" value="1"/>
</dbReference>
<protein>
    <recommendedName>
        <fullName evidence="6">Phosphoenolpyruvate synthase</fullName>
        <ecNumber evidence="5">2.7.9.2</ecNumber>
    </recommendedName>
    <alternativeName>
        <fullName evidence="13">Pyruvate, water dikinase</fullName>
    </alternativeName>
</protein>
<evidence type="ECO:0000256" key="7">
    <source>
        <dbReference type="ARBA" id="ARBA00022679"/>
    </source>
</evidence>
<dbReference type="Gene3D" id="3.30.1490.20">
    <property type="entry name" value="ATP-grasp fold, A domain"/>
    <property type="match status" value="1"/>
</dbReference>
<dbReference type="PANTHER" id="PTHR43030:SF1">
    <property type="entry name" value="PHOSPHOENOLPYRUVATE SYNTHASE"/>
    <property type="match status" value="1"/>
</dbReference>
<dbReference type="SUPFAM" id="SSF56059">
    <property type="entry name" value="Glutathione synthetase ATP-binding domain-like"/>
    <property type="match status" value="1"/>
</dbReference>
<evidence type="ECO:0000256" key="15">
    <source>
        <dbReference type="SAM" id="MobiDB-lite"/>
    </source>
</evidence>
<comment type="cofactor">
    <cofactor evidence="1">
        <name>Mg(2+)</name>
        <dbReference type="ChEBI" id="CHEBI:18420"/>
    </cofactor>
</comment>
<evidence type="ECO:0000256" key="12">
    <source>
        <dbReference type="ARBA" id="ARBA00022842"/>
    </source>
</evidence>
<evidence type="ECO:0000256" key="4">
    <source>
        <dbReference type="ARBA" id="ARBA00007837"/>
    </source>
</evidence>
<dbReference type="GO" id="GO:0006094">
    <property type="term" value="P:gluconeogenesis"/>
    <property type="evidence" value="ECO:0007669"/>
    <property type="project" value="UniProtKB-UniPathway"/>
</dbReference>
<evidence type="ECO:0000259" key="17">
    <source>
        <dbReference type="Pfam" id="PF01326"/>
    </source>
</evidence>
<dbReference type="UniPathway" id="UPA00138"/>
<accession>B8DK69</accession>
<dbReference type="InterPro" id="IPR002192">
    <property type="entry name" value="PPDK_AMP/ATP-bd"/>
</dbReference>
<dbReference type="Pfam" id="PF00391">
    <property type="entry name" value="PEP-utilizers"/>
    <property type="match status" value="1"/>
</dbReference>
<evidence type="ECO:0000256" key="14">
    <source>
        <dbReference type="ARBA" id="ARBA00047700"/>
    </source>
</evidence>
<comment type="pathway">
    <text evidence="3">Carbohydrate biosynthesis; gluconeogenesis.</text>
</comment>
<evidence type="ECO:0000256" key="6">
    <source>
        <dbReference type="ARBA" id="ARBA00021623"/>
    </source>
</evidence>
<dbReference type="eggNOG" id="COG0574">
    <property type="taxonomic scope" value="Bacteria"/>
</dbReference>
<dbReference type="PANTHER" id="PTHR43030">
    <property type="entry name" value="PHOSPHOENOLPYRUVATE SYNTHASE"/>
    <property type="match status" value="1"/>
</dbReference>
<feature type="compositionally biased region" description="Gly residues" evidence="15">
    <location>
        <begin position="496"/>
        <end position="508"/>
    </location>
</feature>
<comment type="catalytic activity">
    <reaction evidence="14">
        <text>pyruvate + ATP + H2O = phosphoenolpyruvate + AMP + phosphate + 2 H(+)</text>
        <dbReference type="Rhea" id="RHEA:11364"/>
        <dbReference type="ChEBI" id="CHEBI:15361"/>
        <dbReference type="ChEBI" id="CHEBI:15377"/>
        <dbReference type="ChEBI" id="CHEBI:15378"/>
        <dbReference type="ChEBI" id="CHEBI:30616"/>
        <dbReference type="ChEBI" id="CHEBI:43474"/>
        <dbReference type="ChEBI" id="CHEBI:58702"/>
        <dbReference type="ChEBI" id="CHEBI:456215"/>
        <dbReference type="EC" id="2.7.9.2"/>
    </reaction>
</comment>
<dbReference type="KEGG" id="dvm:DvMF_0708"/>
<evidence type="ECO:0000256" key="11">
    <source>
        <dbReference type="ARBA" id="ARBA00022840"/>
    </source>
</evidence>
<feature type="region of interest" description="Disordered" evidence="15">
    <location>
        <begin position="483"/>
        <end position="516"/>
    </location>
</feature>
<dbReference type="InterPro" id="IPR013815">
    <property type="entry name" value="ATP_grasp_subdomain_1"/>
</dbReference>
<evidence type="ECO:0000256" key="13">
    <source>
        <dbReference type="ARBA" id="ARBA00033470"/>
    </source>
</evidence>
<dbReference type="SUPFAM" id="SSF52009">
    <property type="entry name" value="Phosphohistidine domain"/>
    <property type="match status" value="1"/>
</dbReference>
<feature type="region of interest" description="Disordered" evidence="15">
    <location>
        <begin position="375"/>
        <end position="396"/>
    </location>
</feature>
<dbReference type="InterPro" id="IPR006319">
    <property type="entry name" value="PEP_synth"/>
</dbReference>
<evidence type="ECO:0000256" key="8">
    <source>
        <dbReference type="ARBA" id="ARBA00022723"/>
    </source>
</evidence>
<comment type="similarity">
    <text evidence="4">Belongs to the PEP-utilizing enzyme family.</text>
</comment>
<feature type="domain" description="PEP-utilising enzyme mobile" evidence="16">
    <location>
        <begin position="518"/>
        <end position="585"/>
    </location>
</feature>
<keyword evidence="8" id="KW-0479">Metal-binding</keyword>
<keyword evidence="7 18" id="KW-0808">Transferase</keyword>
<evidence type="ECO:0000259" key="16">
    <source>
        <dbReference type="Pfam" id="PF00391"/>
    </source>
</evidence>
<organism evidence="18">
    <name type="scientific">Nitratidesulfovibrio vulgaris (strain DSM 19637 / Miyazaki F)</name>
    <name type="common">Desulfovibrio vulgaris</name>
    <dbReference type="NCBI Taxonomy" id="883"/>
    <lineage>
        <taxon>Bacteria</taxon>
        <taxon>Pseudomonadati</taxon>
        <taxon>Thermodesulfobacteriota</taxon>
        <taxon>Desulfovibrionia</taxon>
        <taxon>Desulfovibrionales</taxon>
        <taxon>Desulfovibrionaceae</taxon>
        <taxon>Nitratidesulfovibrio</taxon>
    </lineage>
</organism>
<comment type="function">
    <text evidence="2">Catalyzes the phosphorylation of pyruvate to phosphoenolpyruvate.</text>
</comment>